<keyword evidence="2" id="KW-1185">Reference proteome</keyword>
<evidence type="ECO:0000313" key="2">
    <source>
        <dbReference type="Proteomes" id="UP000242287"/>
    </source>
</evidence>
<reference evidence="1 2" key="1">
    <citation type="submission" date="2014-02" db="EMBL/GenBank/DDBJ databases">
        <title>Transposable element dynamics among asymbiotic and ectomycorrhizal Amanita fungi.</title>
        <authorList>
            <consortium name="DOE Joint Genome Institute"/>
            <person name="Hess J."/>
            <person name="Skrede I."/>
            <person name="Wolfe B."/>
            <person name="LaButti K."/>
            <person name="Ohm R.A."/>
            <person name="Grigoriev I.V."/>
            <person name="Pringle A."/>
        </authorList>
    </citation>
    <scope>NUCLEOTIDE SEQUENCE [LARGE SCALE GENOMIC DNA]</scope>
    <source>
        <strain evidence="1 2">SKay4041</strain>
    </source>
</reference>
<dbReference type="EMBL" id="KZ302055">
    <property type="protein sequence ID" value="PFH48631.1"/>
    <property type="molecule type" value="Genomic_DNA"/>
</dbReference>
<organism evidence="1 2">
    <name type="scientific">Amanita thiersii Skay4041</name>
    <dbReference type="NCBI Taxonomy" id="703135"/>
    <lineage>
        <taxon>Eukaryota</taxon>
        <taxon>Fungi</taxon>
        <taxon>Dikarya</taxon>
        <taxon>Basidiomycota</taxon>
        <taxon>Agaricomycotina</taxon>
        <taxon>Agaricomycetes</taxon>
        <taxon>Agaricomycetidae</taxon>
        <taxon>Agaricales</taxon>
        <taxon>Pluteineae</taxon>
        <taxon>Amanitaceae</taxon>
        <taxon>Amanita</taxon>
    </lineage>
</organism>
<evidence type="ECO:0000313" key="1">
    <source>
        <dbReference type="EMBL" id="PFH48631.1"/>
    </source>
</evidence>
<dbReference type="Proteomes" id="UP000242287">
    <property type="component" value="Unassembled WGS sequence"/>
</dbReference>
<proteinExistence type="predicted"/>
<protein>
    <submittedName>
        <fullName evidence="1">Uncharacterized protein</fullName>
    </submittedName>
</protein>
<dbReference type="AlphaFoldDB" id="A0A2A9NK05"/>
<accession>A0A2A9NK05</accession>
<sequence>MIWDGETFSHLARQSNFNKLQKLEFDEDIITLSNLQVDRLLDDLPNLRELSVPVGTEIDRNTLMKLTDGRLGKHLMTLVVGDVELYSQRFESITIGD</sequence>
<name>A0A2A9NK05_9AGAR</name>
<gene>
    <name evidence="1" type="ORF">AMATHDRAFT_64925</name>
</gene>